<name>A0A8K0QT08_9PLEO</name>
<feature type="compositionally biased region" description="Polar residues" evidence="1">
    <location>
        <begin position="1"/>
        <end position="25"/>
    </location>
</feature>
<gene>
    <name evidence="2" type="ORF">FB567DRAFT_259935</name>
</gene>
<proteinExistence type="predicted"/>
<sequence length="338" mass="36157">MSSPNCPTPSTTAQDSGSDTSSSTVRESDENDASPEPTTISAQFEQDLLDDSRLRDLDYLMSLVPTRRQHTEEARPPSPVEAWMLPAPVQPTLNMEDFEEVDLGLDLGEDLDGYNPVFAEDREKQGEVAPNAAPETTGDIGKGESVSEDVESRPASSAGSEGSGIAAPHTVSDSDSSPSSGKRKLEHSEDGSKGGADTFEEAHHGDRDAKTADNEDGVALPRAEQPDQPQASLAPEEAAPPDDSSEATTVVLDAEEKGDEEGEEAPATTMDPTRGRSVQILGSTYTSDPGCIICSDLRTAVFQRYKCGCRLVHRSPSVTESEKSPPPKRRKRAVVRYV</sequence>
<dbReference type="OrthoDB" id="10570877at2759"/>
<evidence type="ECO:0000256" key="1">
    <source>
        <dbReference type="SAM" id="MobiDB-lite"/>
    </source>
</evidence>
<feature type="compositionally biased region" description="Basic residues" evidence="1">
    <location>
        <begin position="326"/>
        <end position="338"/>
    </location>
</feature>
<organism evidence="2 3">
    <name type="scientific">Paraphoma chrysanthemicola</name>
    <dbReference type="NCBI Taxonomy" id="798071"/>
    <lineage>
        <taxon>Eukaryota</taxon>
        <taxon>Fungi</taxon>
        <taxon>Dikarya</taxon>
        <taxon>Ascomycota</taxon>
        <taxon>Pezizomycotina</taxon>
        <taxon>Dothideomycetes</taxon>
        <taxon>Pleosporomycetidae</taxon>
        <taxon>Pleosporales</taxon>
        <taxon>Pleosporineae</taxon>
        <taxon>Phaeosphaeriaceae</taxon>
        <taxon>Paraphoma</taxon>
    </lineage>
</organism>
<dbReference type="Proteomes" id="UP000813461">
    <property type="component" value="Unassembled WGS sequence"/>
</dbReference>
<feature type="region of interest" description="Disordered" evidence="1">
    <location>
        <begin position="111"/>
        <end position="276"/>
    </location>
</feature>
<keyword evidence="3" id="KW-1185">Reference proteome</keyword>
<dbReference type="EMBL" id="JAGMVJ010000037">
    <property type="protein sequence ID" value="KAH7067038.1"/>
    <property type="molecule type" value="Genomic_DNA"/>
</dbReference>
<feature type="region of interest" description="Disordered" evidence="1">
    <location>
        <begin position="1"/>
        <end position="46"/>
    </location>
</feature>
<evidence type="ECO:0000313" key="3">
    <source>
        <dbReference type="Proteomes" id="UP000813461"/>
    </source>
</evidence>
<comment type="caution">
    <text evidence="2">The sequence shown here is derived from an EMBL/GenBank/DDBJ whole genome shotgun (WGS) entry which is preliminary data.</text>
</comment>
<protein>
    <submittedName>
        <fullName evidence="2">Uncharacterized protein</fullName>
    </submittedName>
</protein>
<reference evidence="2" key="1">
    <citation type="journal article" date="2021" name="Nat. Commun.">
        <title>Genetic determinants of endophytism in the Arabidopsis root mycobiome.</title>
        <authorList>
            <person name="Mesny F."/>
            <person name="Miyauchi S."/>
            <person name="Thiergart T."/>
            <person name="Pickel B."/>
            <person name="Atanasova L."/>
            <person name="Karlsson M."/>
            <person name="Huettel B."/>
            <person name="Barry K.W."/>
            <person name="Haridas S."/>
            <person name="Chen C."/>
            <person name="Bauer D."/>
            <person name="Andreopoulos W."/>
            <person name="Pangilinan J."/>
            <person name="LaButti K."/>
            <person name="Riley R."/>
            <person name="Lipzen A."/>
            <person name="Clum A."/>
            <person name="Drula E."/>
            <person name="Henrissat B."/>
            <person name="Kohler A."/>
            <person name="Grigoriev I.V."/>
            <person name="Martin F.M."/>
            <person name="Hacquard S."/>
        </authorList>
    </citation>
    <scope>NUCLEOTIDE SEQUENCE</scope>
    <source>
        <strain evidence="2">MPI-SDFR-AT-0120</strain>
    </source>
</reference>
<accession>A0A8K0QT08</accession>
<feature type="region of interest" description="Disordered" evidence="1">
    <location>
        <begin position="315"/>
        <end position="338"/>
    </location>
</feature>
<feature type="region of interest" description="Disordered" evidence="1">
    <location>
        <begin position="63"/>
        <end position="83"/>
    </location>
</feature>
<evidence type="ECO:0000313" key="2">
    <source>
        <dbReference type="EMBL" id="KAH7067038.1"/>
    </source>
</evidence>
<feature type="compositionally biased region" description="Low complexity" evidence="1">
    <location>
        <begin position="155"/>
        <end position="180"/>
    </location>
</feature>
<feature type="compositionally biased region" description="Basic and acidic residues" evidence="1">
    <location>
        <begin position="200"/>
        <end position="213"/>
    </location>
</feature>
<dbReference type="AlphaFoldDB" id="A0A8K0QT08"/>